<reference evidence="1 2" key="1">
    <citation type="submission" date="2019-07" db="EMBL/GenBank/DDBJ databases">
        <title>Genomic Encyclopedia of Archaeal and Bacterial Type Strains, Phase II (KMG-II): from individual species to whole genera.</title>
        <authorList>
            <person name="Goeker M."/>
        </authorList>
    </citation>
    <scope>NUCLEOTIDE SEQUENCE [LARGE SCALE GENOMIC DNA]</scope>
    <source>
        <strain evidence="1 2">ATCC BAA-1854</strain>
    </source>
</reference>
<comment type="caution">
    <text evidence="1">The sequence shown here is derived from an EMBL/GenBank/DDBJ whole genome shotgun (WGS) entry which is preliminary data.</text>
</comment>
<evidence type="ECO:0000313" key="1">
    <source>
        <dbReference type="EMBL" id="TWI97556.1"/>
    </source>
</evidence>
<evidence type="ECO:0000313" key="2">
    <source>
        <dbReference type="Proteomes" id="UP000317010"/>
    </source>
</evidence>
<gene>
    <name evidence="1" type="ORF">JN11_03376</name>
</gene>
<organism evidence="1 2">
    <name type="scientific">Mucilaginibacter frigoritolerans</name>
    <dbReference type="NCBI Taxonomy" id="652788"/>
    <lineage>
        <taxon>Bacteria</taxon>
        <taxon>Pseudomonadati</taxon>
        <taxon>Bacteroidota</taxon>
        <taxon>Sphingobacteriia</taxon>
        <taxon>Sphingobacteriales</taxon>
        <taxon>Sphingobacteriaceae</taxon>
        <taxon>Mucilaginibacter</taxon>
    </lineage>
</organism>
<dbReference type="EMBL" id="VLLI01000010">
    <property type="protein sequence ID" value="TWI97556.1"/>
    <property type="molecule type" value="Genomic_DNA"/>
</dbReference>
<name>A0A562TWT7_9SPHI</name>
<proteinExistence type="predicted"/>
<sequence length="58" mass="6688">MDSLYSTFFSGDSNIYNKKVGDGLFAPHLYNLGFSYFEYNSAIYLAFFHLVKYGINIL</sequence>
<accession>A0A562TWT7</accession>
<protein>
    <submittedName>
        <fullName evidence="1">Uncharacterized protein</fullName>
    </submittedName>
</protein>
<dbReference type="Proteomes" id="UP000317010">
    <property type="component" value="Unassembled WGS sequence"/>
</dbReference>
<keyword evidence="2" id="KW-1185">Reference proteome</keyword>
<dbReference type="AlphaFoldDB" id="A0A562TWT7"/>